<reference evidence="3" key="1">
    <citation type="submission" date="2016-10" db="EMBL/GenBank/DDBJ databases">
        <authorList>
            <person name="Varghese N."/>
            <person name="Submissions S."/>
        </authorList>
    </citation>
    <scope>NUCLEOTIDE SEQUENCE [LARGE SCALE GENOMIC DNA]</scope>
    <source>
        <strain evidence="3">Gh-67</strain>
    </source>
</reference>
<proteinExistence type="predicted"/>
<organism evidence="2 3">
    <name type="scientific">Mucilaginibacter gossypii</name>
    <dbReference type="NCBI Taxonomy" id="551996"/>
    <lineage>
        <taxon>Bacteria</taxon>
        <taxon>Pseudomonadati</taxon>
        <taxon>Bacteroidota</taxon>
        <taxon>Sphingobacteriia</taxon>
        <taxon>Sphingobacteriales</taxon>
        <taxon>Sphingobacteriaceae</taxon>
        <taxon>Mucilaginibacter</taxon>
    </lineage>
</organism>
<sequence>MSFRFDEYRAAVLQDYELRKAANNLRFGMDHPTAVTLRDEAIFVCTSRFKRSDEKVLATFFKSHQDQTGYVSAITEINVSCFKPLINFIKGRTQKPEERVVELLAWLTDFEARPYQHYIVVTPEGGKPITALIDAARSGSGVDEGQVREYKSQQSEVGSGKNGGEIEARPSSQKRWSMAWKNAILILLAFPWVLWMLAPKPAPPGSVYICDSQGAKRYHLRKNCGGLRNCKHEIITVSLDSAKKTGRTLCHLEGG</sequence>
<dbReference type="Proteomes" id="UP000199705">
    <property type="component" value="Unassembled WGS sequence"/>
</dbReference>
<evidence type="ECO:0000313" key="3">
    <source>
        <dbReference type="Proteomes" id="UP000199705"/>
    </source>
</evidence>
<dbReference type="RefSeq" id="WP_218134425.1">
    <property type="nucleotide sequence ID" value="NZ_FNCG01000007.1"/>
</dbReference>
<name>A0A1G8A5U0_9SPHI</name>
<feature type="region of interest" description="Disordered" evidence="1">
    <location>
        <begin position="150"/>
        <end position="170"/>
    </location>
</feature>
<accession>A0A1G8A5U0</accession>
<dbReference type="STRING" id="551996.SAMN05192573_107102"/>
<evidence type="ECO:0000313" key="2">
    <source>
        <dbReference type="EMBL" id="SDH16324.1"/>
    </source>
</evidence>
<dbReference type="AlphaFoldDB" id="A0A1G8A5U0"/>
<gene>
    <name evidence="2" type="ORF">SAMN05192573_107102</name>
</gene>
<keyword evidence="3" id="KW-1185">Reference proteome</keyword>
<dbReference type="EMBL" id="FNCG01000007">
    <property type="protein sequence ID" value="SDH16324.1"/>
    <property type="molecule type" value="Genomic_DNA"/>
</dbReference>
<protein>
    <submittedName>
        <fullName evidence="2">Uncharacterized protein</fullName>
    </submittedName>
</protein>
<evidence type="ECO:0000256" key="1">
    <source>
        <dbReference type="SAM" id="MobiDB-lite"/>
    </source>
</evidence>